<dbReference type="PANTHER" id="PTHR30547">
    <property type="entry name" value="UNCHARACTERIZED PROTEIN YHCG-RELATED"/>
    <property type="match status" value="1"/>
</dbReference>
<feature type="domain" description="YhcG N-terminal" evidence="2">
    <location>
        <begin position="26"/>
        <end position="189"/>
    </location>
</feature>
<name>A0A7W9WLZ3_CASDE</name>
<feature type="domain" description="YhcG PDDEXK nuclease" evidence="1">
    <location>
        <begin position="227"/>
        <end position="305"/>
    </location>
</feature>
<evidence type="ECO:0000259" key="1">
    <source>
        <dbReference type="Pfam" id="PF06250"/>
    </source>
</evidence>
<gene>
    <name evidence="3" type="ORF">HNR28_000254</name>
</gene>
<organism evidence="3 4">
    <name type="scientific">Castellaniella defragrans</name>
    <name type="common">Alcaligenes defragrans</name>
    <dbReference type="NCBI Taxonomy" id="75697"/>
    <lineage>
        <taxon>Bacteria</taxon>
        <taxon>Pseudomonadati</taxon>
        <taxon>Pseudomonadota</taxon>
        <taxon>Betaproteobacteria</taxon>
        <taxon>Burkholderiales</taxon>
        <taxon>Alcaligenaceae</taxon>
        <taxon>Castellaniella</taxon>
    </lineage>
</organism>
<dbReference type="InterPro" id="IPR041527">
    <property type="entry name" value="YhcG_N"/>
</dbReference>
<evidence type="ECO:0000259" key="2">
    <source>
        <dbReference type="Pfam" id="PF17761"/>
    </source>
</evidence>
<dbReference type="Pfam" id="PF17761">
    <property type="entry name" value="DUF1016_N"/>
    <property type="match status" value="1"/>
</dbReference>
<dbReference type="Proteomes" id="UP000541136">
    <property type="component" value="Unassembled WGS sequence"/>
</dbReference>
<evidence type="ECO:0000313" key="3">
    <source>
        <dbReference type="EMBL" id="MBB6082236.1"/>
    </source>
</evidence>
<dbReference type="InterPro" id="IPR053148">
    <property type="entry name" value="PD-DEXK-like_domain"/>
</dbReference>
<feature type="non-terminal residue" evidence="3">
    <location>
        <position position="432"/>
    </location>
</feature>
<proteinExistence type="predicted"/>
<evidence type="ECO:0008006" key="5">
    <source>
        <dbReference type="Google" id="ProtNLM"/>
    </source>
</evidence>
<dbReference type="AlphaFoldDB" id="A0A7W9WLZ3"/>
<dbReference type="EMBL" id="JACHIB010000001">
    <property type="protein sequence ID" value="MBB6082236.1"/>
    <property type="molecule type" value="Genomic_DNA"/>
</dbReference>
<reference evidence="3 4" key="1">
    <citation type="submission" date="2020-08" db="EMBL/GenBank/DDBJ databases">
        <title>Genomic Encyclopedia of Type Strains, Phase IV (KMG-IV): sequencing the most valuable type-strain genomes for metagenomic binning, comparative biology and taxonomic classification.</title>
        <authorList>
            <person name="Goeker M."/>
        </authorList>
    </citation>
    <scope>NUCLEOTIDE SEQUENCE [LARGE SCALE GENOMIC DNA]</scope>
    <source>
        <strain evidence="3 4">DSM 12141</strain>
    </source>
</reference>
<accession>A0A7W9WLZ3</accession>
<sequence>MTRKTPTTAGKRTALPAGYAGIHGGIVELLDAARQAAARSVNALMAASYWEIGRRIVEAEQKGKRRAGYGEQLMERLSADLTARFGRGFGVNNLESMRRFFLAYPQPEISQTLSGKLGNEPSAEKSQTVSGKLSLPELAQVFSLPWSAYVRLLSVKDDHARRFYEAEALRGGWSVRQLDRQIGSQFYERTALSKDKAAMLVKGSVAKPEDVVTPNDAIKDPYVLEFLDLKLGSLTHADVGQMHMYCNYAKEHWAYPDENPPVGLILCADKGHALARYALDGLPNKVMAANYRTVLPDAELLQKELENTRRLLESRRALSLKDDKPLFEAVGKARAEANLPPAELKEATQAAATSVWAAVVADREAIGGRYLEDCSVAFIDDTPNPFADGVRSYALDSEKARVKRHQELTPWRHLKLTPPTVERTAARWQQNW</sequence>
<dbReference type="Pfam" id="PF06250">
    <property type="entry name" value="YhcG_C"/>
    <property type="match status" value="1"/>
</dbReference>
<evidence type="ECO:0000313" key="4">
    <source>
        <dbReference type="Proteomes" id="UP000541136"/>
    </source>
</evidence>
<protein>
    <recommendedName>
        <fullName evidence="5">DUF1016 domain-containing protein</fullName>
    </recommendedName>
</protein>
<comment type="caution">
    <text evidence="3">The sequence shown here is derived from an EMBL/GenBank/DDBJ whole genome shotgun (WGS) entry which is preliminary data.</text>
</comment>
<dbReference type="InterPro" id="IPR009362">
    <property type="entry name" value="YhcG_C"/>
</dbReference>
<dbReference type="PANTHER" id="PTHR30547:SF5">
    <property type="entry name" value="NUCLEASE YHCG-RELATED"/>
    <property type="match status" value="1"/>
</dbReference>